<feature type="domain" description="SbsA Ig-like" evidence="2">
    <location>
        <begin position="252"/>
        <end position="355"/>
    </location>
</feature>
<dbReference type="GO" id="GO:0003824">
    <property type="term" value="F:catalytic activity"/>
    <property type="evidence" value="ECO:0007669"/>
    <property type="project" value="InterPro"/>
</dbReference>
<keyword evidence="5" id="KW-1185">Reference proteome</keyword>
<keyword evidence="1" id="KW-0732">Signal</keyword>
<protein>
    <recommendedName>
        <fullName evidence="6">Extracellular nuclease</fullName>
    </recommendedName>
</protein>
<comment type="caution">
    <text evidence="4">The sequence shown here is derived from an EMBL/GenBank/DDBJ whole genome shotgun (WGS) entry which is preliminary data.</text>
</comment>
<reference evidence="4" key="2">
    <citation type="submission" date="2020-09" db="EMBL/GenBank/DDBJ databases">
        <authorList>
            <person name="Sun Q."/>
            <person name="Zhou Y."/>
        </authorList>
    </citation>
    <scope>NUCLEOTIDE SEQUENCE</scope>
    <source>
        <strain evidence="4">CGMCC 1.12181</strain>
    </source>
</reference>
<dbReference type="InterPro" id="IPR036691">
    <property type="entry name" value="Endo/exonu/phosph_ase_sf"/>
</dbReference>
<dbReference type="EMBL" id="BMEO01000002">
    <property type="protein sequence ID" value="GGF86570.1"/>
    <property type="molecule type" value="Genomic_DNA"/>
</dbReference>
<reference evidence="4" key="1">
    <citation type="journal article" date="2014" name="Int. J. Syst. Evol. Microbiol.">
        <title>Complete genome sequence of Corynebacterium casei LMG S-19264T (=DSM 44701T), isolated from a smear-ripened cheese.</title>
        <authorList>
            <consortium name="US DOE Joint Genome Institute (JGI-PGF)"/>
            <person name="Walter F."/>
            <person name="Albersmeier A."/>
            <person name="Kalinowski J."/>
            <person name="Ruckert C."/>
        </authorList>
    </citation>
    <scope>NUCLEOTIDE SEQUENCE</scope>
    <source>
        <strain evidence="4">CGMCC 1.12181</strain>
    </source>
</reference>
<dbReference type="PANTHER" id="PTHR42834">
    <property type="entry name" value="ENDONUCLEASE/EXONUCLEASE/PHOSPHATASE FAMILY PROTEIN (AFU_ORTHOLOGUE AFUA_3G09210)"/>
    <property type="match status" value="1"/>
</dbReference>
<evidence type="ECO:0008006" key="6">
    <source>
        <dbReference type="Google" id="ProtNLM"/>
    </source>
</evidence>
<gene>
    <name evidence="4" type="ORF">GCM10011365_04480</name>
</gene>
<dbReference type="InterPro" id="IPR005135">
    <property type="entry name" value="Endo/exonuclease/phosphatase"/>
</dbReference>
<proteinExistence type="predicted"/>
<organism evidence="4 5">
    <name type="scientific">Marinicella pacifica</name>
    <dbReference type="NCBI Taxonomy" id="1171543"/>
    <lineage>
        <taxon>Bacteria</taxon>
        <taxon>Pseudomonadati</taxon>
        <taxon>Pseudomonadota</taxon>
        <taxon>Gammaproteobacteria</taxon>
        <taxon>Lysobacterales</taxon>
        <taxon>Marinicellaceae</taxon>
        <taxon>Marinicella</taxon>
    </lineage>
</organism>
<name>A0A917CH07_9GAMM</name>
<feature type="domain" description="Endonuclease/exonuclease/phosphatase" evidence="3">
    <location>
        <begin position="617"/>
        <end position="817"/>
    </location>
</feature>
<dbReference type="AlphaFoldDB" id="A0A917CH07"/>
<dbReference type="Pfam" id="PF19580">
    <property type="entry name" value="Exo_endo_phos_3"/>
    <property type="match status" value="1"/>
</dbReference>
<evidence type="ECO:0000313" key="5">
    <source>
        <dbReference type="Proteomes" id="UP000605253"/>
    </source>
</evidence>
<evidence type="ECO:0000313" key="4">
    <source>
        <dbReference type="EMBL" id="GGF86570.1"/>
    </source>
</evidence>
<dbReference type="Pfam" id="PF13205">
    <property type="entry name" value="Big_5"/>
    <property type="match status" value="1"/>
</dbReference>
<dbReference type="Gene3D" id="3.60.10.10">
    <property type="entry name" value="Endonuclease/exonuclease/phosphatase"/>
    <property type="match status" value="1"/>
</dbReference>
<accession>A0A917CH07</accession>
<dbReference type="CDD" id="cd04486">
    <property type="entry name" value="YhcR_OBF_like"/>
    <property type="match status" value="1"/>
</dbReference>
<sequence length="939" mass="99743">MGWFEQGLLKCHINLLLGQIFKEVGMKLDKFGRFTAAVLLITAVFTIQAAEVWSESFETDGQGVRYTSTAEFTDGGGDYWMRTDGVGLPISAGGYSAMDGTYFWAAEDVDGEGGTKEPELNVTGIDINGFSNLSFSGLFAAGNEGGPGAGKYDSTDYMKVQYQIDGGGYVDGVCFNYENNGDSSNEPIGLDTDCDGESDGVSGRLNSVFTEYGFTIAATGGSLDLKVIVSVDAGDEELAFDYLVVSGDFGVDSPPAVTTTIPADGAVGVAENATVTINFSEDINATSSAVTMGCGTSGSIAFASGLPASAVSQLVLTPSATLVDGETCDVSVVATEITDIDGTPGNMAINYDFSFLVGYPTAEIYEIQGSGMASGFDGQTVKSPNNIVTVLSDSGFFMQTPDARDDLDDLTSNGIFVYTGGAPTVQVGDEVTVTGEIDEFFGFTEFANPGSQIIITESQGNALPAAKILDQNYPSTVAGEYPCGTEAMGYECVEGMWFVMPEGVISSSYSSYWVGANRDDFLVKAGASRAFRETGIEFPGEPGLPIFDGNPELLEVDVSGLGFGVPTAGYNAGAHVTMFGVFGFDFNEYELWPSVVVVTKDNVLPDTTAPAAVNELTIGSLNMYRLFNDVDDPGSEDDGQVEDPQVYAGRLAKFAKYIVNDMQAPHIVALQEVENIDVMNDLAAAITAQSGLIYTTALIEGNDQGGIDVGYLYNASVVTNVQITQLGAAEINPYDNSLLHDRPPLQLSADIVLSNHTLAIQVLNVHLRSMGGIDDPGNGDRVRNKRLSQAQSLSVMIADIQSSHPGNPVYVLGDFNAFQFTDGYVDVMGQITGTAIDADNMLWAPPLFAANPLTNATQTLMADEQYSFLFGGSAQALDHAVLDDIGLLFFKEMNYVRGQADAPLQYENDYNSSLRAGDHDGFVLYVSPELDVIFKNGFE</sequence>
<dbReference type="Proteomes" id="UP000605253">
    <property type="component" value="Unassembled WGS sequence"/>
</dbReference>
<evidence type="ECO:0000259" key="2">
    <source>
        <dbReference type="Pfam" id="PF13205"/>
    </source>
</evidence>
<dbReference type="SUPFAM" id="SSF56219">
    <property type="entry name" value="DNase I-like"/>
    <property type="match status" value="1"/>
</dbReference>
<dbReference type="InterPro" id="IPR032812">
    <property type="entry name" value="SbsA_Ig"/>
</dbReference>
<evidence type="ECO:0000259" key="3">
    <source>
        <dbReference type="Pfam" id="PF19580"/>
    </source>
</evidence>
<dbReference type="PANTHER" id="PTHR42834:SF1">
    <property type="entry name" value="ENDONUCLEASE_EXONUCLEASE_PHOSPHATASE FAMILY PROTEIN (AFU_ORTHOLOGUE AFUA_3G09210)"/>
    <property type="match status" value="1"/>
</dbReference>
<evidence type="ECO:0000256" key="1">
    <source>
        <dbReference type="ARBA" id="ARBA00022729"/>
    </source>
</evidence>